<reference evidence="2 3" key="1">
    <citation type="submission" date="2019-06" db="EMBL/GenBank/DDBJ databases">
        <title>YIM 131921 draft genome.</title>
        <authorList>
            <person name="Jiang L."/>
        </authorList>
    </citation>
    <scope>NUCLEOTIDE SEQUENCE [LARGE SCALE GENOMIC DNA]</scope>
    <source>
        <strain evidence="2 3">YIM 131921</strain>
    </source>
</reference>
<dbReference type="InterPro" id="IPR013216">
    <property type="entry name" value="Methyltransf_11"/>
</dbReference>
<keyword evidence="2" id="KW-0808">Transferase</keyword>
<dbReference type="PANTHER" id="PTHR43036:SF2">
    <property type="entry name" value="OS04G0481300 PROTEIN"/>
    <property type="match status" value="1"/>
</dbReference>
<dbReference type="Proteomes" id="UP000305887">
    <property type="component" value="Unassembled WGS sequence"/>
</dbReference>
<sequence>MPLQLPPEAFRKDDTTPDSRFYQVPRFVTHIDDQVIAAITETYREILPVGGAVLDLMSSWVSHLPPELDYVVTGHGMNAEELAANPRLSDWWVQDLNADPVLPLEDASFDAACLCVSIQYLQDPVAVLTELRRVLRPGGPLVVSFSNRCFPTKAVAIWLALGGRDQARLVSAYLTEAGFDAVEIREPLPPGGRGDPLWMVIGRA</sequence>
<dbReference type="SUPFAM" id="SSF53335">
    <property type="entry name" value="S-adenosyl-L-methionine-dependent methyltransferases"/>
    <property type="match status" value="1"/>
</dbReference>
<dbReference type="InterPro" id="IPR029063">
    <property type="entry name" value="SAM-dependent_MTases_sf"/>
</dbReference>
<proteinExistence type="predicted"/>
<keyword evidence="2" id="KW-0489">Methyltransferase</keyword>
<name>A0A5C4MXF4_9RHOB</name>
<evidence type="ECO:0000259" key="1">
    <source>
        <dbReference type="Pfam" id="PF08241"/>
    </source>
</evidence>
<dbReference type="CDD" id="cd02440">
    <property type="entry name" value="AdoMet_MTases"/>
    <property type="match status" value="1"/>
</dbReference>
<dbReference type="PANTHER" id="PTHR43036">
    <property type="entry name" value="OSJNBB0011N17.9 PROTEIN"/>
    <property type="match status" value="1"/>
</dbReference>
<protein>
    <submittedName>
        <fullName evidence="2">Methyltransferase domain-containing protein</fullName>
    </submittedName>
</protein>
<dbReference type="GO" id="GO:0032259">
    <property type="term" value="P:methylation"/>
    <property type="evidence" value="ECO:0007669"/>
    <property type="project" value="UniProtKB-KW"/>
</dbReference>
<evidence type="ECO:0000313" key="2">
    <source>
        <dbReference type="EMBL" id="TNC50137.1"/>
    </source>
</evidence>
<gene>
    <name evidence="2" type="ORF">FHG66_09255</name>
</gene>
<dbReference type="Gene3D" id="3.40.50.150">
    <property type="entry name" value="Vaccinia Virus protein VP39"/>
    <property type="match status" value="1"/>
</dbReference>
<evidence type="ECO:0000313" key="3">
    <source>
        <dbReference type="Proteomes" id="UP000305887"/>
    </source>
</evidence>
<dbReference type="OrthoDB" id="9787738at2"/>
<keyword evidence="3" id="KW-1185">Reference proteome</keyword>
<dbReference type="AlphaFoldDB" id="A0A5C4MXF4"/>
<organism evidence="2 3">
    <name type="scientific">Rubellimicrobium rubrum</name>
    <dbReference type="NCBI Taxonomy" id="2585369"/>
    <lineage>
        <taxon>Bacteria</taxon>
        <taxon>Pseudomonadati</taxon>
        <taxon>Pseudomonadota</taxon>
        <taxon>Alphaproteobacteria</taxon>
        <taxon>Rhodobacterales</taxon>
        <taxon>Roseobacteraceae</taxon>
        <taxon>Rubellimicrobium</taxon>
    </lineage>
</organism>
<dbReference type="Pfam" id="PF08241">
    <property type="entry name" value="Methyltransf_11"/>
    <property type="match status" value="1"/>
</dbReference>
<feature type="domain" description="Methyltransferase type 11" evidence="1">
    <location>
        <begin position="83"/>
        <end position="142"/>
    </location>
</feature>
<dbReference type="GO" id="GO:0008757">
    <property type="term" value="F:S-adenosylmethionine-dependent methyltransferase activity"/>
    <property type="evidence" value="ECO:0007669"/>
    <property type="project" value="InterPro"/>
</dbReference>
<comment type="caution">
    <text evidence="2">The sequence shown here is derived from an EMBL/GenBank/DDBJ whole genome shotgun (WGS) entry which is preliminary data.</text>
</comment>
<dbReference type="RefSeq" id="WP_139076461.1">
    <property type="nucleotide sequence ID" value="NZ_VDFU01000008.1"/>
</dbReference>
<accession>A0A5C4MXF4</accession>
<dbReference type="EMBL" id="VDFU01000008">
    <property type="protein sequence ID" value="TNC50137.1"/>
    <property type="molecule type" value="Genomic_DNA"/>
</dbReference>